<name>A0A549YGM0_9BACI</name>
<keyword evidence="1" id="KW-1133">Transmembrane helix</keyword>
<sequence length="165" mass="19483">MEGDLHSQGKHISKKMITVWRIRQTIRCLTALLVIYSFFFINHYFNWFSWLPIVSYSLTSVVVVYAIWSILFKPVFDYNHWRYHIDEQHVRLKYGRINETFVITPMTKIQLVSTKQGPILRKYNLYTINIETLGPSLTIPGLQKEQARKLSSQIADFAQAKEIEL</sequence>
<keyword evidence="4" id="KW-1185">Reference proteome</keyword>
<dbReference type="PANTHER" id="PTHR34473:SF2">
    <property type="entry name" value="UPF0699 TRANSMEMBRANE PROTEIN YDBT"/>
    <property type="match status" value="1"/>
</dbReference>
<dbReference type="Proteomes" id="UP000319280">
    <property type="component" value="Unassembled WGS sequence"/>
</dbReference>
<dbReference type="PANTHER" id="PTHR34473">
    <property type="entry name" value="UPF0699 TRANSMEMBRANE PROTEIN YDBS"/>
    <property type="match status" value="1"/>
</dbReference>
<comment type="caution">
    <text evidence="3">The sequence shown here is derived from an EMBL/GenBank/DDBJ whole genome shotgun (WGS) entry which is preliminary data.</text>
</comment>
<dbReference type="EMBL" id="VJMZ01000001">
    <property type="protein sequence ID" value="TRM11036.1"/>
    <property type="molecule type" value="Genomic_DNA"/>
</dbReference>
<accession>A0A549YGM0</accession>
<dbReference type="InterPro" id="IPR005182">
    <property type="entry name" value="YdbS-like_PH"/>
</dbReference>
<keyword evidence="1" id="KW-0812">Transmembrane</keyword>
<evidence type="ECO:0000313" key="4">
    <source>
        <dbReference type="Proteomes" id="UP000319280"/>
    </source>
</evidence>
<evidence type="ECO:0000259" key="2">
    <source>
        <dbReference type="Pfam" id="PF03703"/>
    </source>
</evidence>
<dbReference type="AlphaFoldDB" id="A0A549YGM0"/>
<feature type="transmembrane region" description="Helical" evidence="1">
    <location>
        <begin position="24"/>
        <end position="41"/>
    </location>
</feature>
<organism evidence="3 4">
    <name type="scientific">Lentibacillus cibarius</name>
    <dbReference type="NCBI Taxonomy" id="2583219"/>
    <lineage>
        <taxon>Bacteria</taxon>
        <taxon>Bacillati</taxon>
        <taxon>Bacillota</taxon>
        <taxon>Bacilli</taxon>
        <taxon>Bacillales</taxon>
        <taxon>Bacillaceae</taxon>
        <taxon>Lentibacillus</taxon>
    </lineage>
</organism>
<dbReference type="RefSeq" id="WP_142790234.1">
    <property type="nucleotide sequence ID" value="NZ_VJMZ01000001.1"/>
</dbReference>
<evidence type="ECO:0000256" key="1">
    <source>
        <dbReference type="SAM" id="Phobius"/>
    </source>
</evidence>
<keyword evidence="1" id="KW-0472">Membrane</keyword>
<protein>
    <submittedName>
        <fullName evidence="3">PH domain-containing protein</fullName>
    </submittedName>
</protein>
<reference evidence="3 4" key="1">
    <citation type="submission" date="2019-07" db="EMBL/GenBank/DDBJ databases">
        <title>Genomic analysis of Lentibacillus sp. NKC851-2.</title>
        <authorList>
            <person name="Oh Y.J."/>
        </authorList>
    </citation>
    <scope>NUCLEOTIDE SEQUENCE [LARGE SCALE GENOMIC DNA]</scope>
    <source>
        <strain evidence="3 4">NKC851-2</strain>
    </source>
</reference>
<gene>
    <name evidence="3" type="ORF">FH966_04450</name>
</gene>
<dbReference type="Pfam" id="PF03703">
    <property type="entry name" value="bPH_2"/>
    <property type="match status" value="1"/>
</dbReference>
<feature type="domain" description="YdbS-like PH" evidence="2">
    <location>
        <begin position="78"/>
        <end position="153"/>
    </location>
</feature>
<proteinExistence type="predicted"/>
<feature type="transmembrane region" description="Helical" evidence="1">
    <location>
        <begin position="47"/>
        <end position="72"/>
    </location>
</feature>
<evidence type="ECO:0000313" key="3">
    <source>
        <dbReference type="EMBL" id="TRM11036.1"/>
    </source>
</evidence>